<evidence type="ECO:0000259" key="4">
    <source>
        <dbReference type="Pfam" id="PF13460"/>
    </source>
</evidence>
<dbReference type="GeneID" id="92082901"/>
<dbReference type="Proteomes" id="UP001391051">
    <property type="component" value="Unassembled WGS sequence"/>
</dbReference>
<dbReference type="Gene3D" id="3.40.50.720">
    <property type="entry name" value="NAD(P)-binding Rossmann-like Domain"/>
    <property type="match status" value="1"/>
</dbReference>
<evidence type="ECO:0000313" key="5">
    <source>
        <dbReference type="EMBL" id="KAK7941230.1"/>
    </source>
</evidence>
<evidence type="ECO:0000256" key="3">
    <source>
        <dbReference type="ARBA" id="ARBA00023002"/>
    </source>
</evidence>
<comment type="similarity">
    <text evidence="1">Belongs to the NmrA-type oxidoreductase family. Isoflavone reductase subfamily.</text>
</comment>
<evidence type="ECO:0000256" key="2">
    <source>
        <dbReference type="ARBA" id="ARBA00022857"/>
    </source>
</evidence>
<name>A0ABR1PW48_9PEZI</name>
<proteinExistence type="inferred from homology"/>
<keyword evidence="2" id="KW-0521">NADP</keyword>
<organism evidence="5 6">
    <name type="scientific">Apiospora aurea</name>
    <dbReference type="NCBI Taxonomy" id="335848"/>
    <lineage>
        <taxon>Eukaryota</taxon>
        <taxon>Fungi</taxon>
        <taxon>Dikarya</taxon>
        <taxon>Ascomycota</taxon>
        <taxon>Pezizomycotina</taxon>
        <taxon>Sordariomycetes</taxon>
        <taxon>Xylariomycetidae</taxon>
        <taxon>Amphisphaeriales</taxon>
        <taxon>Apiosporaceae</taxon>
        <taxon>Apiospora</taxon>
    </lineage>
</organism>
<dbReference type="InterPro" id="IPR036291">
    <property type="entry name" value="NAD(P)-bd_dom_sf"/>
</dbReference>
<gene>
    <name evidence="5" type="ORF">PG986_013617</name>
</gene>
<protein>
    <recommendedName>
        <fullName evidence="4">NAD(P)-binding domain-containing protein</fullName>
    </recommendedName>
</protein>
<dbReference type="EMBL" id="JAQQWE010000009">
    <property type="protein sequence ID" value="KAK7941230.1"/>
    <property type="molecule type" value="Genomic_DNA"/>
</dbReference>
<comment type="caution">
    <text evidence="5">The sequence shown here is derived from an EMBL/GenBank/DDBJ whole genome shotgun (WGS) entry which is preliminary data.</text>
</comment>
<dbReference type="RefSeq" id="XP_066693982.1">
    <property type="nucleotide sequence ID" value="XM_066849839.1"/>
</dbReference>
<feature type="domain" description="NAD(P)-binding" evidence="4">
    <location>
        <begin position="18"/>
        <end position="128"/>
    </location>
</feature>
<evidence type="ECO:0000256" key="1">
    <source>
        <dbReference type="ARBA" id="ARBA00005725"/>
    </source>
</evidence>
<dbReference type="SUPFAM" id="SSF51735">
    <property type="entry name" value="NAD(P)-binding Rossmann-fold domains"/>
    <property type="match status" value="1"/>
</dbReference>
<evidence type="ECO:0000313" key="6">
    <source>
        <dbReference type="Proteomes" id="UP001391051"/>
    </source>
</evidence>
<dbReference type="PANTHER" id="PTHR47706">
    <property type="entry name" value="NMRA-LIKE FAMILY PROTEIN"/>
    <property type="match status" value="1"/>
</dbReference>
<dbReference type="Pfam" id="PF13460">
    <property type="entry name" value="NAD_binding_10"/>
    <property type="match status" value="1"/>
</dbReference>
<reference evidence="5 6" key="1">
    <citation type="submission" date="2023-01" db="EMBL/GenBank/DDBJ databases">
        <title>Analysis of 21 Apiospora genomes using comparative genomics revels a genus with tremendous synthesis potential of carbohydrate active enzymes and secondary metabolites.</title>
        <authorList>
            <person name="Sorensen T."/>
        </authorList>
    </citation>
    <scope>NUCLEOTIDE SEQUENCE [LARGE SCALE GENOMIC DNA]</scope>
    <source>
        <strain evidence="5 6">CBS 24483</strain>
    </source>
</reference>
<sequence length="321" mass="35968">MSAKTATAMMRIAIAGGGGFANILVRELSESAHALIVLSTQEHPEFDEFDCQVAVVDYDNMDNLRFILQGVDLVISTICGTPQVNLIDAARRARVRCFVPSEFEGALSHRPGDTDPLDRGSSTALDYLRRWSTSRSHSMKFTVFSCGLFYERLAPGGLDAYSMGYNSNVQNEGDYLVNLRNGTAEIPEVNAQGRSVHITMTSVYDVARFVAAAVELGLDSWPREFKMSGASLSTKHLVEVCEEVRGDKVTFNKITRPYSELLSWLQHYEDHQDWTHWCHMQQLVQTANGRFHFSNPNLNEMVPVQPVGLRAWLQEIWGPGF</sequence>
<dbReference type="InterPro" id="IPR051609">
    <property type="entry name" value="NmrA/Isoflavone_reductase-like"/>
</dbReference>
<dbReference type="InterPro" id="IPR016040">
    <property type="entry name" value="NAD(P)-bd_dom"/>
</dbReference>
<accession>A0ABR1PW48</accession>
<keyword evidence="3" id="KW-0560">Oxidoreductase</keyword>
<keyword evidence="6" id="KW-1185">Reference proteome</keyword>
<dbReference type="PANTHER" id="PTHR47706:SF5">
    <property type="entry name" value="ISOFLAVONE REDUCTASE"/>
    <property type="match status" value="1"/>
</dbReference>